<organism evidence="1 2">
    <name type="scientific">Phaeobacter gallaeciensis</name>
    <dbReference type="NCBI Taxonomy" id="60890"/>
    <lineage>
        <taxon>Bacteria</taxon>
        <taxon>Pseudomonadati</taxon>
        <taxon>Pseudomonadota</taxon>
        <taxon>Alphaproteobacteria</taxon>
        <taxon>Rhodobacterales</taxon>
        <taxon>Roseobacteraceae</taxon>
        <taxon>Phaeobacter</taxon>
    </lineage>
</organism>
<reference evidence="1 2" key="1">
    <citation type="submission" date="2023-02" db="EMBL/GenBank/DDBJ databases">
        <title>Population genomics of bacteria associated with diatom.</title>
        <authorList>
            <person name="Xie J."/>
            <person name="Wang H."/>
        </authorList>
    </citation>
    <scope>NUCLEOTIDE SEQUENCE [LARGE SCALE GENOMIC DNA]</scope>
    <source>
        <strain evidence="1 2">PT47_8</strain>
    </source>
</reference>
<sequence>MTTTYSCYVDAHPAFEWQALLLCASLIHNAGVAPEDIIFHGSPDISESFLAALRSFGAQFEPTVQFDETHAYCNKIKQASSKRFSGYDTVVLCDCDLYFLGPLPQRPEGISAMGRQVDLGNPPLHMLREIYESAGLKEPEVVPTRYSTKASEETFASNWNGGLYVLSTRTLPRFAEAWERFARYLLQDHSDRLGQYRNHIDQIAFAMALDETGLPWQTLNPGHNHPTHLPAPTYAETAPASLHYHREQDALGQLTYAYSAPHATACATANAQIRELIGNRFLTDPSFEAVFSNWQQHKGTASSQELDHARGLFREARYMRHSARRLEHLASLQLDLHGKTVLEFGAGIGEHSQFFFDRGCSVLSVEPRASNCAEMRRKHTDPAEYLPAAGHRILQAAATDATKIFSQARFQIIYNYGLLYHMTDPLGFLKQSCTLASELYLLETAVSDLVTSQTQYSEDTTNATNAIEDQCLLVSRAEIFETMKSELPYVYVPRTQPAHEQFLRDWTTPREMTTGRHSAIFIGSTQPLDEAIFSPELLDYHD</sequence>
<comment type="caution">
    <text evidence="1">The sequence shown here is derived from an EMBL/GenBank/DDBJ whole genome shotgun (WGS) entry which is preliminary data.</text>
</comment>
<dbReference type="Proteomes" id="UP001218364">
    <property type="component" value="Unassembled WGS sequence"/>
</dbReference>
<gene>
    <name evidence="1" type="ORF">PXK24_17975</name>
</gene>
<dbReference type="AlphaFoldDB" id="A0ABD4XDQ4"/>
<dbReference type="RefSeq" id="WP_274840057.1">
    <property type="nucleotide sequence ID" value="NZ_JARCJF010000011.1"/>
</dbReference>
<evidence type="ECO:0000313" key="1">
    <source>
        <dbReference type="EMBL" id="MDE4167588.1"/>
    </source>
</evidence>
<dbReference type="InterPro" id="IPR029063">
    <property type="entry name" value="SAM-dependent_MTases_sf"/>
</dbReference>
<keyword evidence="1" id="KW-0808">Transferase</keyword>
<dbReference type="GO" id="GO:0008168">
    <property type="term" value="F:methyltransferase activity"/>
    <property type="evidence" value="ECO:0007669"/>
    <property type="project" value="UniProtKB-KW"/>
</dbReference>
<dbReference type="InterPro" id="IPR029044">
    <property type="entry name" value="Nucleotide-diphossugar_trans"/>
</dbReference>
<accession>A0ABD4XDQ4</accession>
<dbReference type="SUPFAM" id="SSF53335">
    <property type="entry name" value="S-adenosyl-L-methionine-dependent methyltransferases"/>
    <property type="match status" value="1"/>
</dbReference>
<protein>
    <submittedName>
        <fullName evidence="1">Methyltransferase domain-containing protein</fullName>
    </submittedName>
</protein>
<keyword evidence="1" id="KW-0489">Methyltransferase</keyword>
<dbReference type="GO" id="GO:0032259">
    <property type="term" value="P:methylation"/>
    <property type="evidence" value="ECO:0007669"/>
    <property type="project" value="UniProtKB-KW"/>
</dbReference>
<dbReference type="Gene3D" id="3.40.50.150">
    <property type="entry name" value="Vaccinia Virus protein VP39"/>
    <property type="match status" value="1"/>
</dbReference>
<proteinExistence type="predicted"/>
<dbReference type="SUPFAM" id="SSF53448">
    <property type="entry name" value="Nucleotide-diphospho-sugar transferases"/>
    <property type="match status" value="1"/>
</dbReference>
<evidence type="ECO:0000313" key="2">
    <source>
        <dbReference type="Proteomes" id="UP001218364"/>
    </source>
</evidence>
<name>A0ABD4XDQ4_9RHOB</name>
<dbReference type="EMBL" id="JARCJK010000011">
    <property type="protein sequence ID" value="MDE4167588.1"/>
    <property type="molecule type" value="Genomic_DNA"/>
</dbReference>
<dbReference type="Pfam" id="PF13489">
    <property type="entry name" value="Methyltransf_23"/>
    <property type="match status" value="1"/>
</dbReference>